<dbReference type="InterPro" id="IPR008979">
    <property type="entry name" value="Galactose-bd-like_sf"/>
</dbReference>
<dbReference type="InterPro" id="IPR017853">
    <property type="entry name" value="GH"/>
</dbReference>
<dbReference type="RefSeq" id="WP_125691647.1">
    <property type="nucleotide sequence ID" value="NZ_JBHSSK010000021.1"/>
</dbReference>
<evidence type="ECO:0000256" key="3">
    <source>
        <dbReference type="ARBA" id="ARBA00012756"/>
    </source>
</evidence>
<dbReference type="InterPro" id="IPR013783">
    <property type="entry name" value="Ig-like_fold"/>
</dbReference>
<dbReference type="InterPro" id="IPR023232">
    <property type="entry name" value="Glyco_hydro_2_AS"/>
</dbReference>
<evidence type="ECO:0000256" key="4">
    <source>
        <dbReference type="ARBA" id="ARBA00022801"/>
    </source>
</evidence>
<feature type="domain" description="Glycoside hydrolase family 2 immunoglobulin-like beta-sandwich" evidence="7">
    <location>
        <begin position="230"/>
        <end position="332"/>
    </location>
</feature>
<dbReference type="PANTHER" id="PTHR46323:SF2">
    <property type="entry name" value="BETA-GALACTOSIDASE"/>
    <property type="match status" value="1"/>
</dbReference>
<dbReference type="Pfam" id="PF02836">
    <property type="entry name" value="Glyco_hydro_2_C"/>
    <property type="match status" value="1"/>
</dbReference>
<dbReference type="InterPro" id="IPR006102">
    <property type="entry name" value="Ig-like_GH2"/>
</dbReference>
<evidence type="ECO:0000259" key="8">
    <source>
        <dbReference type="Pfam" id="PF02836"/>
    </source>
</evidence>
<dbReference type="SUPFAM" id="SSF49303">
    <property type="entry name" value="beta-Galactosidase/glucuronidase domain"/>
    <property type="match status" value="1"/>
</dbReference>
<dbReference type="InterPro" id="IPR036156">
    <property type="entry name" value="Beta-gal/glucu_dom_sf"/>
</dbReference>
<keyword evidence="5 6" id="KW-0326">Glycosidase</keyword>
<feature type="domain" description="Glycosyl hydrolases family 2 sugar binding" evidence="9">
    <location>
        <begin position="43"/>
        <end position="227"/>
    </location>
</feature>
<dbReference type="PROSITE" id="PS00719">
    <property type="entry name" value="GLYCOSYL_HYDROL_F2_1"/>
    <property type="match status" value="1"/>
</dbReference>
<accession>A0ABW1SSQ3</accession>
<evidence type="ECO:0000256" key="6">
    <source>
        <dbReference type="RuleBase" id="RU361154"/>
    </source>
</evidence>
<keyword evidence="4 6" id="KW-0378">Hydrolase</keyword>
<dbReference type="SUPFAM" id="SSF51445">
    <property type="entry name" value="(Trans)glycosidases"/>
    <property type="match status" value="1"/>
</dbReference>
<dbReference type="Gene3D" id="2.60.40.10">
    <property type="entry name" value="Immunoglobulins"/>
    <property type="match status" value="1"/>
</dbReference>
<dbReference type="InterPro" id="IPR050347">
    <property type="entry name" value="Bact_Beta-galactosidase"/>
</dbReference>
<evidence type="ECO:0000256" key="5">
    <source>
        <dbReference type="ARBA" id="ARBA00023295"/>
    </source>
</evidence>
<dbReference type="GO" id="GO:0016787">
    <property type="term" value="F:hydrolase activity"/>
    <property type="evidence" value="ECO:0007669"/>
    <property type="project" value="UniProtKB-KW"/>
</dbReference>
<evidence type="ECO:0000313" key="10">
    <source>
        <dbReference type="EMBL" id="MFC6207207.1"/>
    </source>
</evidence>
<organism evidence="10 11">
    <name type="scientific">Levilactobacillus tongjiangensis</name>
    <dbReference type="NCBI Taxonomy" id="2486023"/>
    <lineage>
        <taxon>Bacteria</taxon>
        <taxon>Bacillati</taxon>
        <taxon>Bacillota</taxon>
        <taxon>Bacilli</taxon>
        <taxon>Lactobacillales</taxon>
        <taxon>Lactobacillaceae</taxon>
        <taxon>Levilactobacillus</taxon>
    </lineage>
</organism>
<dbReference type="Gene3D" id="3.20.20.80">
    <property type="entry name" value="Glycosidases"/>
    <property type="match status" value="1"/>
</dbReference>
<dbReference type="InterPro" id="IPR006103">
    <property type="entry name" value="Glyco_hydro_2_cat"/>
</dbReference>
<feature type="domain" description="Glycoside hydrolase family 2 catalytic" evidence="8">
    <location>
        <begin position="334"/>
        <end position="625"/>
    </location>
</feature>
<dbReference type="InterPro" id="IPR006101">
    <property type="entry name" value="Glyco_hydro_2"/>
</dbReference>
<evidence type="ECO:0000259" key="7">
    <source>
        <dbReference type="Pfam" id="PF00703"/>
    </source>
</evidence>
<dbReference type="SUPFAM" id="SSF49785">
    <property type="entry name" value="Galactose-binding domain-like"/>
    <property type="match status" value="1"/>
</dbReference>
<evidence type="ECO:0000259" key="9">
    <source>
        <dbReference type="Pfam" id="PF02837"/>
    </source>
</evidence>
<evidence type="ECO:0000313" key="11">
    <source>
        <dbReference type="Proteomes" id="UP001596254"/>
    </source>
</evidence>
<dbReference type="PANTHER" id="PTHR46323">
    <property type="entry name" value="BETA-GALACTOSIDASE"/>
    <property type="match status" value="1"/>
</dbReference>
<evidence type="ECO:0000256" key="2">
    <source>
        <dbReference type="ARBA" id="ARBA00007401"/>
    </source>
</evidence>
<name>A0ABW1SSQ3_9LACO</name>
<gene>
    <name evidence="10" type="ORF">ACFP1G_06910</name>
</gene>
<comment type="similarity">
    <text evidence="2 6">Belongs to the glycosyl hydrolase 2 family.</text>
</comment>
<dbReference type="EC" id="3.2.1.23" evidence="3"/>
<dbReference type="Gene3D" id="2.60.120.260">
    <property type="entry name" value="Galactose-binding domain-like"/>
    <property type="match status" value="1"/>
</dbReference>
<dbReference type="Pfam" id="PF02837">
    <property type="entry name" value="Glyco_hydro_2_N"/>
    <property type="match status" value="1"/>
</dbReference>
<sequence>MKAEISWLDDPQTFRVNQLPAHSDHRGYATAAEAAEAKSSLVQSLDGSWGFAFSKDPQHRPVGFYEPDYDRSDFDRLAVPGHIELAGYGQIQYINTAYPWEGKHYRRPAYSMGADHPEKGMFSTDPENTVGSYVKHFTLNPELRHQRVSIEFDGVEQAMYLWLNGHFIGYAEDSFSRAEFDLTPYLQDGENLLAVEVFKHSTAAFLEDQDMFRFSGIFRSVRLVAKPALHLEDMTIRAGVDDAFVTGNLNVKLALSAADKLAGAVKVSLFDATGNVVWTDDAEAADELTVQTTVNHVHLWNHHDPYLYRLEVTLLDADSQVVEVVPYPVGFRRIEMKDKIMQLNGERLILNGVNRHEWDAHRGRAVTAADMAHDMQVFHDNHINAVRTCHYPDQDDWYYLCDQNGIYMMAENNLETHGTWQKMGVVEPSYNVPGSLPQWQLAVLDRAKSNYEMFKNHAAVLFWSLGNESYAGDDIAAMDKFYHDADPTRLTHYEGVCRNRVYEDRISDMESMMYDPPREIEKYLQNDPDKPFVNCEYMHDMGNSIGGMNSYIDLIDKYPMYQGGFIWDYIDQALWTKDEVTGQPVLRYGGDFDDRHADYEFSGDGLLFADRTPKPALQEVDYYYGQHD</sequence>
<dbReference type="Proteomes" id="UP001596254">
    <property type="component" value="Unassembled WGS sequence"/>
</dbReference>
<dbReference type="InterPro" id="IPR006104">
    <property type="entry name" value="Glyco_hydro_2_N"/>
</dbReference>
<comment type="catalytic activity">
    <reaction evidence="1">
        <text>Hydrolysis of terminal non-reducing beta-D-galactose residues in beta-D-galactosides.</text>
        <dbReference type="EC" id="3.2.1.23"/>
    </reaction>
</comment>
<protein>
    <recommendedName>
        <fullName evidence="3">beta-galactosidase</fullName>
        <ecNumber evidence="3">3.2.1.23</ecNumber>
    </recommendedName>
</protein>
<dbReference type="PRINTS" id="PR00132">
    <property type="entry name" value="GLHYDRLASE2"/>
</dbReference>
<dbReference type="InterPro" id="IPR023230">
    <property type="entry name" value="Glyco_hydro_2_CS"/>
</dbReference>
<reference evidence="11" key="1">
    <citation type="journal article" date="2019" name="Int. J. Syst. Evol. Microbiol.">
        <title>The Global Catalogue of Microorganisms (GCM) 10K type strain sequencing project: providing services to taxonomists for standard genome sequencing and annotation.</title>
        <authorList>
            <consortium name="The Broad Institute Genomics Platform"/>
            <consortium name="The Broad Institute Genome Sequencing Center for Infectious Disease"/>
            <person name="Wu L."/>
            <person name="Ma J."/>
        </authorList>
    </citation>
    <scope>NUCLEOTIDE SEQUENCE [LARGE SCALE GENOMIC DNA]</scope>
    <source>
        <strain evidence="11">CCM 8905</strain>
    </source>
</reference>
<keyword evidence="11" id="KW-1185">Reference proteome</keyword>
<comment type="caution">
    <text evidence="10">The sequence shown here is derived from an EMBL/GenBank/DDBJ whole genome shotgun (WGS) entry which is preliminary data.</text>
</comment>
<dbReference type="EMBL" id="JBHSSK010000021">
    <property type="protein sequence ID" value="MFC6207207.1"/>
    <property type="molecule type" value="Genomic_DNA"/>
</dbReference>
<proteinExistence type="inferred from homology"/>
<dbReference type="PROSITE" id="PS00608">
    <property type="entry name" value="GLYCOSYL_HYDROL_F2_2"/>
    <property type="match status" value="1"/>
</dbReference>
<dbReference type="Pfam" id="PF00703">
    <property type="entry name" value="Glyco_hydro_2"/>
    <property type="match status" value="1"/>
</dbReference>
<evidence type="ECO:0000256" key="1">
    <source>
        <dbReference type="ARBA" id="ARBA00001412"/>
    </source>
</evidence>